<feature type="compositionally biased region" description="Polar residues" evidence="2">
    <location>
        <begin position="518"/>
        <end position="531"/>
    </location>
</feature>
<dbReference type="AlphaFoldDB" id="A0AAV0GY29"/>
<feature type="region of interest" description="Disordered" evidence="2">
    <location>
        <begin position="491"/>
        <end position="555"/>
    </location>
</feature>
<reference evidence="4" key="1">
    <citation type="submission" date="2022-08" db="EMBL/GenBank/DDBJ databases">
        <authorList>
            <person name="Gutierrez-Valencia J."/>
        </authorList>
    </citation>
    <scope>NUCLEOTIDE SEQUENCE</scope>
</reference>
<evidence type="ECO:0000256" key="2">
    <source>
        <dbReference type="SAM" id="MobiDB-lite"/>
    </source>
</evidence>
<dbReference type="Pfam" id="PF14111">
    <property type="entry name" value="DUF4283"/>
    <property type="match status" value="1"/>
</dbReference>
<evidence type="ECO:0000313" key="5">
    <source>
        <dbReference type="Proteomes" id="UP001154282"/>
    </source>
</evidence>
<dbReference type="InterPro" id="IPR001878">
    <property type="entry name" value="Znf_CCHC"/>
</dbReference>
<sequence length="555" mass="60311">MSSLNSLSADNDAAARPPDPGGSFKDRLLGRRENPPAFSTEFQLDKSVLEQVHIVFEDGDKLRPMLQVSEKLQTDGCLEWKNALIVKPYGGSTSHYLLVNRLHSMWRPVGGMEIIALGNGYSAVKFDDPEDLTRVLAGGPYVVGGNFLAIQMWVPGFDPFSARVTTLLTWVRFAQFPMEFYRDEILYTLACCVGKPVRIDRQTALAITGRFARICVEVNLEEPLVPKVWVANAWRRVVYEGLPLICSECGRAGHTAVNCNFLKLPMDAMNTGSQTLPQIPSPPAEVAGNSSHHISPAAASTSFFGDWMVATKRRPRPTRAEKSTDKGNNRGGRQQGAQGQRTESDSNPFSPLAAQSRIQQSTRTSMILSEKKKSTGNPPPRPSIVMNLNEKSDKQYTSPQSPMNSDKVGASVAKKSPQPEKPLAPPAKESHVSVLPGSQAVGGALSTCIMDTHSPRDKSNPPSIVSPVAVSSMPHSMGIASPSEILQTSTTIPSEIEPTQQADEMEIRVPAEEPGSWALSNQAHSETSVSASRPAGESQVRDRSRSPRRGYSTKA</sequence>
<dbReference type="PANTHER" id="PTHR31286">
    <property type="entry name" value="GLYCINE-RICH CELL WALL STRUCTURAL PROTEIN 1.8-LIKE"/>
    <property type="match status" value="1"/>
</dbReference>
<dbReference type="PROSITE" id="PS50158">
    <property type="entry name" value="ZF_CCHC"/>
    <property type="match status" value="1"/>
</dbReference>
<dbReference type="GO" id="GO:0008270">
    <property type="term" value="F:zinc ion binding"/>
    <property type="evidence" value="ECO:0007669"/>
    <property type="project" value="UniProtKB-KW"/>
</dbReference>
<evidence type="ECO:0000256" key="1">
    <source>
        <dbReference type="PROSITE-ProRule" id="PRU00047"/>
    </source>
</evidence>
<feature type="region of interest" description="Disordered" evidence="2">
    <location>
        <begin position="1"/>
        <end position="30"/>
    </location>
</feature>
<organism evidence="4 5">
    <name type="scientific">Linum tenue</name>
    <dbReference type="NCBI Taxonomy" id="586396"/>
    <lineage>
        <taxon>Eukaryota</taxon>
        <taxon>Viridiplantae</taxon>
        <taxon>Streptophyta</taxon>
        <taxon>Embryophyta</taxon>
        <taxon>Tracheophyta</taxon>
        <taxon>Spermatophyta</taxon>
        <taxon>Magnoliopsida</taxon>
        <taxon>eudicotyledons</taxon>
        <taxon>Gunneridae</taxon>
        <taxon>Pentapetalae</taxon>
        <taxon>rosids</taxon>
        <taxon>fabids</taxon>
        <taxon>Malpighiales</taxon>
        <taxon>Linaceae</taxon>
        <taxon>Linum</taxon>
    </lineage>
</organism>
<keyword evidence="1" id="KW-0862">Zinc</keyword>
<keyword evidence="1" id="KW-0863">Zinc-finger</keyword>
<dbReference type="InterPro" id="IPR025558">
    <property type="entry name" value="DUF4283"/>
</dbReference>
<dbReference type="EMBL" id="CAMGYJ010000002">
    <property type="protein sequence ID" value="CAI0377896.1"/>
    <property type="molecule type" value="Genomic_DNA"/>
</dbReference>
<feature type="region of interest" description="Disordered" evidence="2">
    <location>
        <begin position="273"/>
        <end position="294"/>
    </location>
</feature>
<dbReference type="GO" id="GO:0003676">
    <property type="term" value="F:nucleic acid binding"/>
    <property type="evidence" value="ECO:0007669"/>
    <property type="project" value="InterPro"/>
</dbReference>
<evidence type="ECO:0000259" key="3">
    <source>
        <dbReference type="PROSITE" id="PS50158"/>
    </source>
</evidence>
<feature type="compositionally biased region" description="Low complexity" evidence="2">
    <location>
        <begin position="460"/>
        <end position="469"/>
    </location>
</feature>
<feature type="compositionally biased region" description="Polar residues" evidence="2">
    <location>
        <begin position="356"/>
        <end position="367"/>
    </location>
</feature>
<dbReference type="PANTHER" id="PTHR31286:SF99">
    <property type="entry name" value="DUF4283 DOMAIN-CONTAINING PROTEIN"/>
    <property type="match status" value="1"/>
</dbReference>
<feature type="region of interest" description="Disordered" evidence="2">
    <location>
        <begin position="312"/>
        <end position="433"/>
    </location>
</feature>
<dbReference type="Proteomes" id="UP001154282">
    <property type="component" value="Unassembled WGS sequence"/>
</dbReference>
<comment type="caution">
    <text evidence="4">The sequence shown here is derived from an EMBL/GenBank/DDBJ whole genome shotgun (WGS) entry which is preliminary data.</text>
</comment>
<feature type="compositionally biased region" description="Polar residues" evidence="2">
    <location>
        <begin position="395"/>
        <end position="404"/>
    </location>
</feature>
<evidence type="ECO:0000313" key="4">
    <source>
        <dbReference type="EMBL" id="CAI0377896.1"/>
    </source>
</evidence>
<feature type="compositionally biased region" description="Basic and acidic residues" evidence="2">
    <location>
        <begin position="318"/>
        <end position="328"/>
    </location>
</feature>
<keyword evidence="1" id="KW-0479">Metal-binding</keyword>
<proteinExistence type="predicted"/>
<accession>A0AAV0GY29</accession>
<dbReference type="InterPro" id="IPR040256">
    <property type="entry name" value="At4g02000-like"/>
</dbReference>
<name>A0AAV0GY29_9ROSI</name>
<protein>
    <recommendedName>
        <fullName evidence="3">CCHC-type domain-containing protein</fullName>
    </recommendedName>
</protein>
<feature type="compositionally biased region" description="Polar residues" evidence="2">
    <location>
        <begin position="491"/>
        <end position="502"/>
    </location>
</feature>
<keyword evidence="5" id="KW-1185">Reference proteome</keyword>
<gene>
    <name evidence="4" type="ORF">LITE_LOCUS1655</name>
</gene>
<feature type="region of interest" description="Disordered" evidence="2">
    <location>
        <begin position="449"/>
        <end position="469"/>
    </location>
</feature>
<feature type="domain" description="CCHC-type" evidence="3">
    <location>
        <begin position="246"/>
        <end position="259"/>
    </location>
</feature>